<evidence type="ECO:0000256" key="4">
    <source>
        <dbReference type="ARBA" id="ARBA00023239"/>
    </source>
</evidence>
<keyword evidence="9" id="KW-1185">Reference proteome</keyword>
<sequence>MSTDAGSTDAGSTDAGSRDHRTATIERATSESSVKVSLDLDGTGESTISTGVGFYDHMLTALARHGLLDLTVESVGDVHIDGHHVVEDTAIVLGQAIREALGDKRGIRRFADALVPLDEALAQAVVDVSGRPYCVHTGEPPGQEYALIGGGTDPSGRGGVPYAGSLTRHVLETLAFHAHLCLHVTVLAGRDPHHIVEAQFKAVARALRDAVALDPRVDGVPSTKGAL</sequence>
<evidence type="ECO:0000256" key="7">
    <source>
        <dbReference type="SAM" id="MobiDB-lite"/>
    </source>
</evidence>
<organism evidence="8 9">
    <name type="scientific">Microlunatus aurantiacus</name>
    <dbReference type="NCBI Taxonomy" id="446786"/>
    <lineage>
        <taxon>Bacteria</taxon>
        <taxon>Bacillati</taxon>
        <taxon>Actinomycetota</taxon>
        <taxon>Actinomycetes</taxon>
        <taxon>Propionibacteriales</taxon>
        <taxon>Propionibacteriaceae</taxon>
        <taxon>Microlunatus</taxon>
    </lineage>
</organism>
<dbReference type="Pfam" id="PF00475">
    <property type="entry name" value="IGPD"/>
    <property type="match status" value="1"/>
</dbReference>
<dbReference type="HAMAP" id="MF_00076">
    <property type="entry name" value="HisB"/>
    <property type="match status" value="1"/>
</dbReference>
<feature type="region of interest" description="Disordered" evidence="7">
    <location>
        <begin position="1"/>
        <end position="30"/>
    </location>
</feature>
<dbReference type="InterPro" id="IPR020565">
    <property type="entry name" value="ImidazoleglycerP_deHydtase_CS"/>
</dbReference>
<gene>
    <name evidence="5 8" type="primary">hisB</name>
    <name evidence="8" type="ORF">GCM10022204_39150</name>
</gene>
<dbReference type="PROSITE" id="PS00955">
    <property type="entry name" value="IGP_DEHYDRATASE_2"/>
    <property type="match status" value="1"/>
</dbReference>
<evidence type="ECO:0000256" key="6">
    <source>
        <dbReference type="RuleBase" id="RU000599"/>
    </source>
</evidence>
<keyword evidence="5" id="KW-0963">Cytoplasm</keyword>
<reference evidence="9" key="1">
    <citation type="journal article" date="2019" name="Int. J. Syst. Evol. Microbiol.">
        <title>The Global Catalogue of Microorganisms (GCM) 10K type strain sequencing project: providing services to taxonomists for standard genome sequencing and annotation.</title>
        <authorList>
            <consortium name="The Broad Institute Genomics Platform"/>
            <consortium name="The Broad Institute Genome Sequencing Center for Infectious Disease"/>
            <person name="Wu L."/>
            <person name="Ma J."/>
        </authorList>
    </citation>
    <scope>NUCLEOTIDE SEQUENCE [LARGE SCALE GENOMIC DNA]</scope>
    <source>
        <strain evidence="9">JCM 16548</strain>
    </source>
</reference>
<dbReference type="RefSeq" id="WP_344814143.1">
    <property type="nucleotide sequence ID" value="NZ_BAAAYX010000020.1"/>
</dbReference>
<dbReference type="SUPFAM" id="SSF54211">
    <property type="entry name" value="Ribosomal protein S5 domain 2-like"/>
    <property type="match status" value="2"/>
</dbReference>
<comment type="catalytic activity">
    <reaction evidence="5 6">
        <text>D-erythro-1-(imidazol-4-yl)glycerol 3-phosphate = 3-(imidazol-4-yl)-2-oxopropyl phosphate + H2O</text>
        <dbReference type="Rhea" id="RHEA:11040"/>
        <dbReference type="ChEBI" id="CHEBI:15377"/>
        <dbReference type="ChEBI" id="CHEBI:57766"/>
        <dbReference type="ChEBI" id="CHEBI:58278"/>
        <dbReference type="EC" id="4.2.1.19"/>
    </reaction>
</comment>
<keyword evidence="3 5" id="KW-0368">Histidine biosynthesis</keyword>
<dbReference type="Gene3D" id="3.30.230.40">
    <property type="entry name" value="Imidazole glycerol phosphate dehydratase, domain 1"/>
    <property type="match status" value="2"/>
</dbReference>
<protein>
    <recommendedName>
        <fullName evidence="5 6">Imidazoleglycerol-phosphate dehydratase</fullName>
        <shortName evidence="5">IGPD</shortName>
        <ecNumber evidence="5 6">4.2.1.19</ecNumber>
    </recommendedName>
</protein>
<name>A0ABP7E8F3_9ACTN</name>
<evidence type="ECO:0000313" key="9">
    <source>
        <dbReference type="Proteomes" id="UP001500051"/>
    </source>
</evidence>
<dbReference type="EC" id="4.2.1.19" evidence="5 6"/>
<dbReference type="PROSITE" id="PS00954">
    <property type="entry name" value="IGP_DEHYDRATASE_1"/>
    <property type="match status" value="1"/>
</dbReference>
<evidence type="ECO:0000256" key="3">
    <source>
        <dbReference type="ARBA" id="ARBA00023102"/>
    </source>
</evidence>
<evidence type="ECO:0000256" key="2">
    <source>
        <dbReference type="ARBA" id="ARBA00022605"/>
    </source>
</evidence>
<keyword evidence="2 5" id="KW-0028">Amino-acid biosynthesis</keyword>
<feature type="compositionally biased region" description="Polar residues" evidence="7">
    <location>
        <begin position="1"/>
        <end position="15"/>
    </location>
</feature>
<comment type="pathway">
    <text evidence="1 5 6">Amino-acid biosynthesis; L-histidine biosynthesis; L-histidine from 5-phospho-alpha-D-ribose 1-diphosphate: step 6/9.</text>
</comment>
<dbReference type="NCBIfam" id="NF002111">
    <property type="entry name" value="PRK00951.2-1"/>
    <property type="match status" value="1"/>
</dbReference>
<dbReference type="PANTHER" id="PTHR23133">
    <property type="entry name" value="IMIDAZOLEGLYCEROL-PHOSPHATE DEHYDRATASE HIS7"/>
    <property type="match status" value="1"/>
</dbReference>
<dbReference type="NCBIfam" id="NF002110">
    <property type="entry name" value="PRK00951.1-6"/>
    <property type="match status" value="1"/>
</dbReference>
<dbReference type="InterPro" id="IPR000807">
    <property type="entry name" value="ImidazoleglycerolP_deHydtase"/>
</dbReference>
<dbReference type="EMBL" id="BAAAYX010000020">
    <property type="protein sequence ID" value="GAA3715735.1"/>
    <property type="molecule type" value="Genomic_DNA"/>
</dbReference>
<evidence type="ECO:0000313" key="8">
    <source>
        <dbReference type="EMBL" id="GAA3715735.1"/>
    </source>
</evidence>
<keyword evidence="4 5" id="KW-0456">Lyase</keyword>
<comment type="similarity">
    <text evidence="5 6">Belongs to the imidazoleglycerol-phosphate dehydratase family.</text>
</comment>
<dbReference type="CDD" id="cd07914">
    <property type="entry name" value="IGPD"/>
    <property type="match status" value="1"/>
</dbReference>
<comment type="subcellular location">
    <subcellularLocation>
        <location evidence="5 6">Cytoplasm</location>
    </subcellularLocation>
</comment>
<dbReference type="InterPro" id="IPR038494">
    <property type="entry name" value="IGPD_sf"/>
</dbReference>
<evidence type="ECO:0000256" key="5">
    <source>
        <dbReference type="HAMAP-Rule" id="MF_00076"/>
    </source>
</evidence>
<dbReference type="InterPro" id="IPR020568">
    <property type="entry name" value="Ribosomal_Su5_D2-typ_SF"/>
</dbReference>
<comment type="caution">
    <text evidence="8">The sequence shown here is derived from an EMBL/GenBank/DDBJ whole genome shotgun (WGS) entry which is preliminary data.</text>
</comment>
<dbReference type="Proteomes" id="UP001500051">
    <property type="component" value="Unassembled WGS sequence"/>
</dbReference>
<accession>A0ABP7E8F3</accession>
<proteinExistence type="inferred from homology"/>
<evidence type="ECO:0000256" key="1">
    <source>
        <dbReference type="ARBA" id="ARBA00005047"/>
    </source>
</evidence>
<dbReference type="PANTHER" id="PTHR23133:SF2">
    <property type="entry name" value="IMIDAZOLEGLYCEROL-PHOSPHATE DEHYDRATASE"/>
    <property type="match status" value="1"/>
</dbReference>